<evidence type="ECO:0000313" key="1">
    <source>
        <dbReference type="EMBL" id="OFI35156.1"/>
    </source>
</evidence>
<proteinExistence type="predicted"/>
<keyword evidence="2" id="KW-1185">Reference proteome</keyword>
<dbReference type="EMBL" id="MJIC01000010">
    <property type="protein sequence ID" value="OFI35156.1"/>
    <property type="molecule type" value="Genomic_DNA"/>
</dbReference>
<dbReference type="STRING" id="1856405.BFC17_16565"/>
<dbReference type="Proteomes" id="UP000176037">
    <property type="component" value="Unassembled WGS sequence"/>
</dbReference>
<sequence length="80" mass="9230">MVMIHNTDRIYYFSVSEPYHQCQLLYSGSVPVVVLTADSGERVQVPSGRIRQFIDSRGFYGRFRLIVSAQNKIKSFERIA</sequence>
<evidence type="ECO:0008006" key="3">
    <source>
        <dbReference type="Google" id="ProtNLM"/>
    </source>
</evidence>
<protein>
    <recommendedName>
        <fullName evidence="3">DUF2835 domain-containing protein</fullName>
    </recommendedName>
</protein>
<reference evidence="1 2" key="1">
    <citation type="submission" date="2016-09" db="EMBL/GenBank/DDBJ databases">
        <title>Alteromonas lipolytica, a new species isolated from sea water.</title>
        <authorList>
            <person name="Wu Y.-H."/>
            <person name="Cheng H."/>
            <person name="Xu X.-W."/>
        </authorList>
    </citation>
    <scope>NUCLEOTIDE SEQUENCE [LARGE SCALE GENOMIC DNA]</scope>
    <source>
        <strain evidence="1 2">JW12</strain>
    </source>
</reference>
<dbReference type="InterPro" id="IPR021363">
    <property type="entry name" value="DUF2835"/>
</dbReference>
<accession>A0A1E8FHD6</accession>
<comment type="caution">
    <text evidence="1">The sequence shown here is derived from an EMBL/GenBank/DDBJ whole genome shotgun (WGS) entry which is preliminary data.</text>
</comment>
<dbReference type="OrthoDB" id="5600793at2"/>
<organism evidence="1 2">
    <name type="scientific">Alteromonas lipolytica</name>
    <dbReference type="NCBI Taxonomy" id="1856405"/>
    <lineage>
        <taxon>Bacteria</taxon>
        <taxon>Pseudomonadati</taxon>
        <taxon>Pseudomonadota</taxon>
        <taxon>Gammaproteobacteria</taxon>
        <taxon>Alteromonadales</taxon>
        <taxon>Alteromonadaceae</taxon>
        <taxon>Alteromonas/Salinimonas group</taxon>
        <taxon>Alteromonas</taxon>
    </lineage>
</organism>
<evidence type="ECO:0000313" key="2">
    <source>
        <dbReference type="Proteomes" id="UP000176037"/>
    </source>
</evidence>
<dbReference type="Pfam" id="PF11197">
    <property type="entry name" value="DUF2835"/>
    <property type="match status" value="1"/>
</dbReference>
<name>A0A1E8FHD6_9ALTE</name>
<gene>
    <name evidence="1" type="ORF">BFC17_16565</name>
</gene>
<dbReference type="AlphaFoldDB" id="A0A1E8FHD6"/>